<reference evidence="1" key="1">
    <citation type="submission" date="2018-02" db="EMBL/GenBank/DDBJ databases">
        <title>Rhizophora mucronata_Transcriptome.</title>
        <authorList>
            <person name="Meera S.P."/>
            <person name="Sreeshan A."/>
            <person name="Augustine A."/>
        </authorList>
    </citation>
    <scope>NUCLEOTIDE SEQUENCE</scope>
    <source>
        <tissue evidence="1">Leaf</tissue>
    </source>
</reference>
<accession>A0A2P2MXY2</accession>
<sequence length="39" mass="4313">MILHVFLVQPVCNVCSPSQLSELRPLTVVLSFLGKVELC</sequence>
<protein>
    <submittedName>
        <fullName evidence="1">Uncharacterized protein</fullName>
    </submittedName>
</protein>
<dbReference type="AlphaFoldDB" id="A0A2P2MXY2"/>
<evidence type="ECO:0000313" key="1">
    <source>
        <dbReference type="EMBL" id="MBX35091.1"/>
    </source>
</evidence>
<dbReference type="EMBL" id="GGEC01054607">
    <property type="protein sequence ID" value="MBX35091.1"/>
    <property type="molecule type" value="Transcribed_RNA"/>
</dbReference>
<proteinExistence type="predicted"/>
<name>A0A2P2MXY2_RHIMU</name>
<organism evidence="1">
    <name type="scientific">Rhizophora mucronata</name>
    <name type="common">Asiatic mangrove</name>
    <dbReference type="NCBI Taxonomy" id="61149"/>
    <lineage>
        <taxon>Eukaryota</taxon>
        <taxon>Viridiplantae</taxon>
        <taxon>Streptophyta</taxon>
        <taxon>Embryophyta</taxon>
        <taxon>Tracheophyta</taxon>
        <taxon>Spermatophyta</taxon>
        <taxon>Magnoliopsida</taxon>
        <taxon>eudicotyledons</taxon>
        <taxon>Gunneridae</taxon>
        <taxon>Pentapetalae</taxon>
        <taxon>rosids</taxon>
        <taxon>fabids</taxon>
        <taxon>Malpighiales</taxon>
        <taxon>Rhizophoraceae</taxon>
        <taxon>Rhizophora</taxon>
    </lineage>
</organism>